<dbReference type="SUPFAM" id="SSF55681">
    <property type="entry name" value="Class II aaRS and biotin synthetases"/>
    <property type="match status" value="1"/>
</dbReference>
<proteinExistence type="predicted"/>
<evidence type="ECO:0000256" key="2">
    <source>
        <dbReference type="ARBA" id="ARBA00022741"/>
    </source>
</evidence>
<dbReference type="GO" id="GO:0005524">
    <property type="term" value="F:ATP binding"/>
    <property type="evidence" value="ECO:0007669"/>
    <property type="project" value="UniProtKB-KW"/>
</dbReference>
<dbReference type="PANTHER" id="PTHR12835">
    <property type="entry name" value="BIOTIN PROTEIN LIGASE"/>
    <property type="match status" value="1"/>
</dbReference>
<dbReference type="InterPro" id="IPR004143">
    <property type="entry name" value="BPL_LPL_catalytic"/>
</dbReference>
<dbReference type="Gene3D" id="2.30.30.100">
    <property type="match status" value="1"/>
</dbReference>
<dbReference type="SUPFAM" id="SSF50037">
    <property type="entry name" value="C-terminal domain of transcriptional repressors"/>
    <property type="match status" value="1"/>
</dbReference>
<dbReference type="AlphaFoldDB" id="A0A381NMS5"/>
<dbReference type="NCBIfam" id="TIGR00121">
    <property type="entry name" value="birA_ligase"/>
    <property type="match status" value="1"/>
</dbReference>
<organism evidence="5">
    <name type="scientific">marine metagenome</name>
    <dbReference type="NCBI Taxonomy" id="408172"/>
    <lineage>
        <taxon>unclassified sequences</taxon>
        <taxon>metagenomes</taxon>
        <taxon>ecological metagenomes</taxon>
    </lineage>
</organism>
<name>A0A381NMS5_9ZZZZ</name>
<dbReference type="InterPro" id="IPR008988">
    <property type="entry name" value="Transcriptional_repressor_C"/>
</dbReference>
<sequence>MVDAIRTHRDRLGCFVGRVTYLEETGSTNDKAIELALAGAPEGTTVVAGAQTAGRGRRGRSWLSPQGAGLYASVVFRPPLLSPVLTLMSGVALVEAIRCRAGLTVVLKWPNDLMVKRGVIRKLGGILSEAGASPTGLEYVVVGFGINLLAVSNLSALSDTATSIESECGEVVPLEDLLVEVLAALSVWRARMVDGQMNAILNRWRTLSPSSIASTVELDGPSGVRRGTTAGIDADGALLVRVNGTTERVVSGEVRWV</sequence>
<dbReference type="GO" id="GO:0005737">
    <property type="term" value="C:cytoplasm"/>
    <property type="evidence" value="ECO:0007669"/>
    <property type="project" value="TreeGrafter"/>
</dbReference>
<gene>
    <name evidence="5" type="ORF">METZ01_LOCUS7972</name>
</gene>
<dbReference type="InterPro" id="IPR004408">
    <property type="entry name" value="Biotin_CoA_COase_ligase"/>
</dbReference>
<reference evidence="5" key="1">
    <citation type="submission" date="2018-05" db="EMBL/GenBank/DDBJ databases">
        <authorList>
            <person name="Lanie J.A."/>
            <person name="Ng W.-L."/>
            <person name="Kazmierczak K.M."/>
            <person name="Andrzejewski T.M."/>
            <person name="Davidsen T.M."/>
            <person name="Wayne K.J."/>
            <person name="Tettelin H."/>
            <person name="Glass J.I."/>
            <person name="Rusch D."/>
            <person name="Podicherti R."/>
            <person name="Tsui H.-C.T."/>
            <person name="Winkler M.E."/>
        </authorList>
    </citation>
    <scope>NUCLEOTIDE SEQUENCE</scope>
</reference>
<evidence type="ECO:0000313" key="5">
    <source>
        <dbReference type="EMBL" id="SUZ55118.1"/>
    </source>
</evidence>
<keyword evidence="3" id="KW-0067">ATP-binding</keyword>
<dbReference type="InterPro" id="IPR045864">
    <property type="entry name" value="aa-tRNA-synth_II/BPL/LPL"/>
</dbReference>
<dbReference type="CDD" id="cd16442">
    <property type="entry name" value="BPL"/>
    <property type="match status" value="1"/>
</dbReference>
<dbReference type="InterPro" id="IPR003142">
    <property type="entry name" value="BPL_C"/>
</dbReference>
<accession>A0A381NMS5</accession>
<keyword evidence="2" id="KW-0547">Nucleotide-binding</keyword>
<evidence type="ECO:0000256" key="3">
    <source>
        <dbReference type="ARBA" id="ARBA00022840"/>
    </source>
</evidence>
<dbReference type="EMBL" id="UINC01000428">
    <property type="protein sequence ID" value="SUZ55118.1"/>
    <property type="molecule type" value="Genomic_DNA"/>
</dbReference>
<protein>
    <recommendedName>
        <fullName evidence="4">BPL/LPL catalytic domain-containing protein</fullName>
    </recommendedName>
</protein>
<evidence type="ECO:0000256" key="1">
    <source>
        <dbReference type="ARBA" id="ARBA00022598"/>
    </source>
</evidence>
<dbReference type="PANTHER" id="PTHR12835:SF5">
    <property type="entry name" value="BIOTIN--PROTEIN LIGASE"/>
    <property type="match status" value="1"/>
</dbReference>
<dbReference type="GO" id="GO:0004077">
    <property type="term" value="F:biotin--[biotin carboxyl-carrier protein] ligase activity"/>
    <property type="evidence" value="ECO:0007669"/>
    <property type="project" value="InterPro"/>
</dbReference>
<dbReference type="Gene3D" id="3.30.930.10">
    <property type="entry name" value="Bira Bifunctional Protein, Domain 2"/>
    <property type="match status" value="1"/>
</dbReference>
<feature type="domain" description="BPL/LPL catalytic" evidence="4">
    <location>
        <begin position="1"/>
        <end position="193"/>
    </location>
</feature>
<dbReference type="Pfam" id="PF03099">
    <property type="entry name" value="BPL_LplA_LipB"/>
    <property type="match status" value="1"/>
</dbReference>
<dbReference type="PROSITE" id="PS51733">
    <property type="entry name" value="BPL_LPL_CATALYTIC"/>
    <property type="match status" value="1"/>
</dbReference>
<keyword evidence="1" id="KW-0436">Ligase</keyword>
<evidence type="ECO:0000259" key="4">
    <source>
        <dbReference type="PROSITE" id="PS51733"/>
    </source>
</evidence>
<dbReference type="Pfam" id="PF02237">
    <property type="entry name" value="BPL_C"/>
    <property type="match status" value="1"/>
</dbReference>